<evidence type="ECO:0000313" key="3">
    <source>
        <dbReference type="Proteomes" id="UP000604481"/>
    </source>
</evidence>
<dbReference type="SUPFAM" id="SSF46785">
    <property type="entry name" value="Winged helix' DNA-binding domain"/>
    <property type="match status" value="1"/>
</dbReference>
<comment type="caution">
    <text evidence="2">The sequence shown here is derived from an EMBL/GenBank/DDBJ whole genome shotgun (WGS) entry which is preliminary data.</text>
</comment>
<accession>A0A8J7FJ13</accession>
<feature type="domain" description="Transcriptional regulator HTH-type FeoC" evidence="1">
    <location>
        <begin position="3"/>
        <end position="72"/>
    </location>
</feature>
<keyword evidence="3" id="KW-1185">Reference proteome</keyword>
<dbReference type="RefSeq" id="WP_194114843.1">
    <property type="nucleotide sequence ID" value="NZ_JADFUA010000001.1"/>
</dbReference>
<dbReference type="AlphaFoldDB" id="A0A8J7FJ13"/>
<dbReference type="EMBL" id="JADFUA010000001">
    <property type="protein sequence ID" value="MBE9608352.1"/>
    <property type="molecule type" value="Genomic_DNA"/>
</dbReference>
<gene>
    <name evidence="2" type="ORF">INR99_03225</name>
</gene>
<dbReference type="Proteomes" id="UP000604481">
    <property type="component" value="Unassembled WGS sequence"/>
</dbReference>
<dbReference type="Gene3D" id="1.10.10.10">
    <property type="entry name" value="Winged helix-like DNA-binding domain superfamily/Winged helix DNA-binding domain"/>
    <property type="match status" value="1"/>
</dbReference>
<protein>
    <recommendedName>
        <fullName evidence="1">Transcriptional regulator HTH-type FeoC domain-containing protein</fullName>
    </recommendedName>
</protein>
<evidence type="ECO:0000313" key="2">
    <source>
        <dbReference type="EMBL" id="MBE9608352.1"/>
    </source>
</evidence>
<evidence type="ECO:0000259" key="1">
    <source>
        <dbReference type="Pfam" id="PF09012"/>
    </source>
</evidence>
<sequence length="77" mass="8139">MGLIELRDYLRDKGEVAAADIARHFGVQMSAVDQLAGEWVKRGKLAQSLPGGSCSKNGSGCSGCCSSPTGSFYRWLG</sequence>
<reference evidence="2 3" key="1">
    <citation type="submission" date="2020-10" db="EMBL/GenBank/DDBJ databases">
        <title>The genome sequence of Chitinilyticum litopenaei 4Y14.</title>
        <authorList>
            <person name="Liu Y."/>
        </authorList>
    </citation>
    <scope>NUCLEOTIDE SEQUENCE [LARGE SCALE GENOMIC DNA]</scope>
    <source>
        <strain evidence="2 3">4Y14</strain>
    </source>
</reference>
<proteinExistence type="predicted"/>
<dbReference type="InterPro" id="IPR036388">
    <property type="entry name" value="WH-like_DNA-bd_sf"/>
</dbReference>
<dbReference type="Pfam" id="PF09012">
    <property type="entry name" value="FeoC"/>
    <property type="match status" value="1"/>
</dbReference>
<organism evidence="2 3">
    <name type="scientific">Chitinilyticum piscinae</name>
    <dbReference type="NCBI Taxonomy" id="2866724"/>
    <lineage>
        <taxon>Bacteria</taxon>
        <taxon>Pseudomonadati</taxon>
        <taxon>Pseudomonadota</taxon>
        <taxon>Betaproteobacteria</taxon>
        <taxon>Neisseriales</taxon>
        <taxon>Chitinibacteraceae</taxon>
        <taxon>Chitinilyticum</taxon>
    </lineage>
</organism>
<dbReference type="InterPro" id="IPR036390">
    <property type="entry name" value="WH_DNA-bd_sf"/>
</dbReference>
<dbReference type="InterPro" id="IPR015102">
    <property type="entry name" value="Tscrpt_reg_HTH_FeoC"/>
</dbReference>
<name>A0A8J7FJ13_9NEIS</name>